<dbReference type="Proteomes" id="UP000002417">
    <property type="component" value="Chromosome"/>
</dbReference>
<feature type="compositionally biased region" description="Low complexity" evidence="1">
    <location>
        <begin position="263"/>
        <end position="280"/>
    </location>
</feature>
<protein>
    <submittedName>
        <fullName evidence="3">Uncharacterized protein</fullName>
    </submittedName>
</protein>
<reference evidence="3 4" key="1">
    <citation type="submission" date="2007-07" db="EMBL/GenBank/DDBJ databases">
        <title>Complete sequence of chromosome of Xanthobacter autotrophicus Py2.</title>
        <authorList>
            <consortium name="US DOE Joint Genome Institute"/>
            <person name="Copeland A."/>
            <person name="Lucas S."/>
            <person name="Lapidus A."/>
            <person name="Barry K."/>
            <person name="Glavina del Rio T."/>
            <person name="Hammon N."/>
            <person name="Israni S."/>
            <person name="Dalin E."/>
            <person name="Tice H."/>
            <person name="Pitluck S."/>
            <person name="Sims D."/>
            <person name="Brettin T."/>
            <person name="Bruce D."/>
            <person name="Detter J.C."/>
            <person name="Han C."/>
            <person name="Tapia R."/>
            <person name="Brainard J."/>
            <person name="Schmutz J."/>
            <person name="Larimer F."/>
            <person name="Land M."/>
            <person name="Hauser L."/>
            <person name="Kyrpides N."/>
            <person name="Kim E."/>
            <person name="Ensigns S.A."/>
            <person name="Richardson P."/>
        </authorList>
    </citation>
    <scope>NUCLEOTIDE SEQUENCE [LARGE SCALE GENOMIC DNA]</scope>
    <source>
        <strain evidence="4">ATCC BAA-1158 / Py2</strain>
    </source>
</reference>
<dbReference type="EMBL" id="CP000781">
    <property type="protein sequence ID" value="ABS67765.1"/>
    <property type="molecule type" value="Genomic_DNA"/>
</dbReference>
<proteinExistence type="predicted"/>
<evidence type="ECO:0000256" key="2">
    <source>
        <dbReference type="SAM" id="Phobius"/>
    </source>
</evidence>
<dbReference type="KEGG" id="xau:Xaut_2523"/>
<name>A7IIC2_XANP2</name>
<accession>A7IIC2</accession>
<keyword evidence="2" id="KW-0472">Membrane</keyword>
<organism evidence="3 4">
    <name type="scientific">Xanthobacter autotrophicus (strain ATCC BAA-1158 / Py2)</name>
    <dbReference type="NCBI Taxonomy" id="78245"/>
    <lineage>
        <taxon>Bacteria</taxon>
        <taxon>Pseudomonadati</taxon>
        <taxon>Pseudomonadota</taxon>
        <taxon>Alphaproteobacteria</taxon>
        <taxon>Hyphomicrobiales</taxon>
        <taxon>Xanthobacteraceae</taxon>
        <taxon>Xanthobacter</taxon>
    </lineage>
</organism>
<keyword evidence="2" id="KW-0812">Transmembrane</keyword>
<gene>
    <name evidence="3" type="ordered locus">Xaut_2523</name>
</gene>
<evidence type="ECO:0000256" key="1">
    <source>
        <dbReference type="SAM" id="MobiDB-lite"/>
    </source>
</evidence>
<keyword evidence="2" id="KW-1133">Transmembrane helix</keyword>
<dbReference type="AlphaFoldDB" id="A7IIC2"/>
<feature type="transmembrane region" description="Helical" evidence="2">
    <location>
        <begin position="200"/>
        <end position="223"/>
    </location>
</feature>
<keyword evidence="4" id="KW-1185">Reference proteome</keyword>
<evidence type="ECO:0000313" key="3">
    <source>
        <dbReference type="EMBL" id="ABS67765.1"/>
    </source>
</evidence>
<dbReference type="eggNOG" id="ENOG50337PE">
    <property type="taxonomic scope" value="Bacteria"/>
</dbReference>
<dbReference type="HOGENOM" id="CLU_946470_0_0_5"/>
<evidence type="ECO:0000313" key="4">
    <source>
        <dbReference type="Proteomes" id="UP000002417"/>
    </source>
</evidence>
<feature type="region of interest" description="Disordered" evidence="1">
    <location>
        <begin position="253"/>
        <end position="294"/>
    </location>
</feature>
<feature type="transmembrane region" description="Helical" evidence="2">
    <location>
        <begin position="51"/>
        <end position="73"/>
    </location>
</feature>
<sequence length="294" mass="30859">MPLSQIAVSGETIRARRFRQNDSGKTLRVRRFGLFLRTRDTRIQHMARTTLGLIAVFALIAAACVAFGAYFSYVTLLNAHRSVIEARFGIAAERAADVAEQAASLGIALPAQSTLTSLLDREARVEPAIRSMDLADEHGIVLFSSDPARVGIAEAQDGGRGLTRPVRNDLNEVIGHVVVRYDPQILAAGAAALGEDLKVIALPALIGAGVATVVIGLLLAALLRRAVRRASDPRGWPPAARAALAAADSIHREAAGGSRSGNLSLGKSTSGKSPSGKSPSGKPPSGPTESRRRA</sequence>
<dbReference type="STRING" id="78245.Xaut_2523"/>